<evidence type="ECO:0000259" key="15">
    <source>
        <dbReference type="PROSITE" id="PS50885"/>
    </source>
</evidence>
<evidence type="ECO:0000256" key="2">
    <source>
        <dbReference type="ARBA" id="ARBA00004651"/>
    </source>
</evidence>
<keyword evidence="11 13" id="KW-1133">Transmembrane helix</keyword>
<dbReference type="SMART" id="SM00388">
    <property type="entry name" value="HisKA"/>
    <property type="match status" value="1"/>
</dbReference>
<dbReference type="PANTHER" id="PTHR43065:SF10">
    <property type="entry name" value="PEROXIDE STRESS-ACTIVATED HISTIDINE KINASE MAK3"/>
    <property type="match status" value="1"/>
</dbReference>
<name>A0A4R1LD55_9BACT</name>
<dbReference type="InterPro" id="IPR005467">
    <property type="entry name" value="His_kinase_dom"/>
</dbReference>
<dbReference type="SUPFAM" id="SSF103190">
    <property type="entry name" value="Sensory domain-like"/>
    <property type="match status" value="1"/>
</dbReference>
<dbReference type="Pfam" id="PF02518">
    <property type="entry name" value="HATPase_c"/>
    <property type="match status" value="1"/>
</dbReference>
<dbReference type="RefSeq" id="WP_131991186.1">
    <property type="nucleotide sequence ID" value="NZ_SMGK01000001.1"/>
</dbReference>
<evidence type="ECO:0000256" key="4">
    <source>
        <dbReference type="ARBA" id="ARBA00022475"/>
    </source>
</evidence>
<dbReference type="CDD" id="cd06225">
    <property type="entry name" value="HAMP"/>
    <property type="match status" value="1"/>
</dbReference>
<evidence type="ECO:0000256" key="8">
    <source>
        <dbReference type="ARBA" id="ARBA00022741"/>
    </source>
</evidence>
<sequence length="626" mass="69236">MWLTGPRTIRGQLIAALVVFEMLVLGGFAWLLIREQNAELELRISRRLEFQASQLAIEAAAAIRGGNVAPIQELVSGMTRFPSIKAVQITDPTGRTMFSSDPAMDGKITLSQKERVYLRYLYQPVIFSPGKSHEVVAPIRVGDKVVGLAWIYPHESEDRLQLRSLMRLSLVSGVMVVLGCTLLASLLARSITKPLGVLMRATRQIVRDPEDMRGFPLEVHGRNEAADLTLAFNRMVASLDEQRAGLNDTLAILDSMLANAPIGLVFLDRKYRFVRVNQFLAEISQKGMTHYLGRTLDEAMPSSAAQQLRPALEEVFRTGNAMRDIEVQGSLLASSARPLTWLVSVYPVRSGPAQEVRWVGVIIVDATERKRSEEALRKTEKLAAAGRLAASIAHEINNPLEAVTNLLFLLRNQSSLDDEAISYAEMAQHEVARVSEITQQTLRFYRQSTVATRASITELMDSVLTLHQGRVGSLQVVVERRYRDDAELFCFSGEMRQLFANLIGNGLDAMMPAGGKLRISVRRSRSWREPCTPGIRLSVTDSGCGMKKATIERIFEPFFTTKEATGTGLGLWVSAEIIRKHGGRVAIRSREGSSPGCGTIFMLFFPELPAVTPEMEAQPVGDSVNA</sequence>
<dbReference type="PROSITE" id="PS50885">
    <property type="entry name" value="HAMP"/>
    <property type="match status" value="1"/>
</dbReference>
<evidence type="ECO:0000313" key="16">
    <source>
        <dbReference type="EMBL" id="TCK75430.1"/>
    </source>
</evidence>
<proteinExistence type="predicted"/>
<protein>
    <recommendedName>
        <fullName evidence="3">histidine kinase</fullName>
        <ecNumber evidence="3">2.7.13.3</ecNumber>
    </recommendedName>
</protein>
<dbReference type="GO" id="GO:0005886">
    <property type="term" value="C:plasma membrane"/>
    <property type="evidence" value="ECO:0007669"/>
    <property type="project" value="UniProtKB-SubCell"/>
</dbReference>
<evidence type="ECO:0000256" key="3">
    <source>
        <dbReference type="ARBA" id="ARBA00012438"/>
    </source>
</evidence>
<evidence type="ECO:0000256" key="10">
    <source>
        <dbReference type="ARBA" id="ARBA00022840"/>
    </source>
</evidence>
<dbReference type="EMBL" id="SMGK01000001">
    <property type="protein sequence ID" value="TCK75430.1"/>
    <property type="molecule type" value="Genomic_DNA"/>
</dbReference>
<accession>A0A4R1LD55</accession>
<keyword evidence="10" id="KW-0067">ATP-binding</keyword>
<dbReference type="AlphaFoldDB" id="A0A4R1LD55"/>
<dbReference type="Pfam" id="PF08448">
    <property type="entry name" value="PAS_4"/>
    <property type="match status" value="1"/>
</dbReference>
<dbReference type="Gene3D" id="3.30.565.10">
    <property type="entry name" value="Histidine kinase-like ATPase, C-terminal domain"/>
    <property type="match status" value="1"/>
</dbReference>
<comment type="subcellular location">
    <subcellularLocation>
        <location evidence="2">Cell membrane</location>
        <topology evidence="2">Multi-pass membrane protein</topology>
    </subcellularLocation>
</comment>
<feature type="transmembrane region" description="Helical" evidence="13">
    <location>
        <begin position="168"/>
        <end position="188"/>
    </location>
</feature>
<keyword evidence="6" id="KW-0808">Transferase</keyword>
<dbReference type="CDD" id="cd00075">
    <property type="entry name" value="HATPase"/>
    <property type="match status" value="1"/>
</dbReference>
<dbReference type="EC" id="2.7.13.3" evidence="3"/>
<dbReference type="Pfam" id="PF00672">
    <property type="entry name" value="HAMP"/>
    <property type="match status" value="1"/>
</dbReference>
<dbReference type="PANTHER" id="PTHR43065">
    <property type="entry name" value="SENSOR HISTIDINE KINASE"/>
    <property type="match status" value="1"/>
</dbReference>
<evidence type="ECO:0000259" key="14">
    <source>
        <dbReference type="PROSITE" id="PS50109"/>
    </source>
</evidence>
<dbReference type="OrthoDB" id="9815750at2"/>
<dbReference type="CDD" id="cd00082">
    <property type="entry name" value="HisKA"/>
    <property type="match status" value="1"/>
</dbReference>
<keyword evidence="4" id="KW-1003">Cell membrane</keyword>
<dbReference type="SUPFAM" id="SSF55874">
    <property type="entry name" value="ATPase domain of HSP90 chaperone/DNA topoisomerase II/histidine kinase"/>
    <property type="match status" value="1"/>
</dbReference>
<evidence type="ECO:0000256" key="9">
    <source>
        <dbReference type="ARBA" id="ARBA00022777"/>
    </source>
</evidence>
<dbReference type="SUPFAM" id="SSF55785">
    <property type="entry name" value="PYP-like sensor domain (PAS domain)"/>
    <property type="match status" value="1"/>
</dbReference>
<dbReference type="PROSITE" id="PS50109">
    <property type="entry name" value="HIS_KIN"/>
    <property type="match status" value="1"/>
</dbReference>
<evidence type="ECO:0000256" key="5">
    <source>
        <dbReference type="ARBA" id="ARBA00022553"/>
    </source>
</evidence>
<feature type="domain" description="HAMP" evidence="15">
    <location>
        <begin position="189"/>
        <end position="244"/>
    </location>
</feature>
<organism evidence="16 17">
    <name type="scientific">Acidipila rosea</name>
    <dbReference type="NCBI Taxonomy" id="768535"/>
    <lineage>
        <taxon>Bacteria</taxon>
        <taxon>Pseudomonadati</taxon>
        <taxon>Acidobacteriota</taxon>
        <taxon>Terriglobia</taxon>
        <taxon>Terriglobales</taxon>
        <taxon>Acidobacteriaceae</taxon>
        <taxon>Acidipila</taxon>
    </lineage>
</organism>
<keyword evidence="8" id="KW-0547">Nucleotide-binding</keyword>
<dbReference type="PRINTS" id="PR00344">
    <property type="entry name" value="BCTRLSENSOR"/>
</dbReference>
<reference evidence="16 17" key="1">
    <citation type="submission" date="2019-03" db="EMBL/GenBank/DDBJ databases">
        <title>Genomic Encyclopedia of Type Strains, Phase IV (KMG-IV): sequencing the most valuable type-strain genomes for metagenomic binning, comparative biology and taxonomic classification.</title>
        <authorList>
            <person name="Goeker M."/>
        </authorList>
    </citation>
    <scope>NUCLEOTIDE SEQUENCE [LARGE SCALE GENOMIC DNA]</scope>
    <source>
        <strain evidence="16 17">DSM 103428</strain>
    </source>
</reference>
<gene>
    <name evidence="16" type="ORF">C7378_0413</name>
</gene>
<dbReference type="Gene3D" id="6.10.340.10">
    <property type="match status" value="1"/>
</dbReference>
<dbReference type="InterPro" id="IPR036890">
    <property type="entry name" value="HATPase_C_sf"/>
</dbReference>
<keyword evidence="7 13" id="KW-0812">Transmembrane</keyword>
<dbReference type="InterPro" id="IPR003660">
    <property type="entry name" value="HAMP_dom"/>
</dbReference>
<dbReference type="InterPro" id="IPR004358">
    <property type="entry name" value="Sig_transdc_His_kin-like_C"/>
</dbReference>
<dbReference type="InterPro" id="IPR003661">
    <property type="entry name" value="HisK_dim/P_dom"/>
</dbReference>
<dbReference type="SUPFAM" id="SSF47384">
    <property type="entry name" value="Homodimeric domain of signal transducing histidine kinase"/>
    <property type="match status" value="1"/>
</dbReference>
<feature type="transmembrane region" description="Helical" evidence="13">
    <location>
        <begin position="12"/>
        <end position="33"/>
    </location>
</feature>
<dbReference type="InterPro" id="IPR013656">
    <property type="entry name" value="PAS_4"/>
</dbReference>
<dbReference type="Pfam" id="PF00512">
    <property type="entry name" value="HisKA"/>
    <property type="match status" value="1"/>
</dbReference>
<keyword evidence="13" id="KW-0472">Membrane</keyword>
<dbReference type="SMART" id="SM00387">
    <property type="entry name" value="HATPase_c"/>
    <property type="match status" value="1"/>
</dbReference>
<feature type="domain" description="Histidine kinase" evidence="14">
    <location>
        <begin position="391"/>
        <end position="609"/>
    </location>
</feature>
<evidence type="ECO:0000256" key="6">
    <source>
        <dbReference type="ARBA" id="ARBA00022679"/>
    </source>
</evidence>
<keyword evidence="5" id="KW-0597">Phosphoprotein</keyword>
<evidence type="ECO:0000256" key="1">
    <source>
        <dbReference type="ARBA" id="ARBA00000085"/>
    </source>
</evidence>
<dbReference type="InterPro" id="IPR003594">
    <property type="entry name" value="HATPase_dom"/>
</dbReference>
<comment type="catalytic activity">
    <reaction evidence="1">
        <text>ATP + protein L-histidine = ADP + protein N-phospho-L-histidine.</text>
        <dbReference type="EC" id="2.7.13.3"/>
    </reaction>
</comment>
<keyword evidence="12" id="KW-0902">Two-component regulatory system</keyword>
<dbReference type="InterPro" id="IPR029151">
    <property type="entry name" value="Sensor-like_sf"/>
</dbReference>
<dbReference type="InterPro" id="IPR035965">
    <property type="entry name" value="PAS-like_dom_sf"/>
</dbReference>
<dbReference type="GO" id="GO:0000155">
    <property type="term" value="F:phosphorelay sensor kinase activity"/>
    <property type="evidence" value="ECO:0007669"/>
    <property type="project" value="InterPro"/>
</dbReference>
<dbReference type="SMART" id="SM00304">
    <property type="entry name" value="HAMP"/>
    <property type="match status" value="1"/>
</dbReference>
<evidence type="ECO:0000256" key="13">
    <source>
        <dbReference type="SAM" id="Phobius"/>
    </source>
</evidence>
<evidence type="ECO:0000256" key="7">
    <source>
        <dbReference type="ARBA" id="ARBA00022692"/>
    </source>
</evidence>
<keyword evidence="17" id="KW-1185">Reference proteome</keyword>
<evidence type="ECO:0000256" key="11">
    <source>
        <dbReference type="ARBA" id="ARBA00022989"/>
    </source>
</evidence>
<dbReference type="Proteomes" id="UP000295210">
    <property type="component" value="Unassembled WGS sequence"/>
</dbReference>
<comment type="caution">
    <text evidence="16">The sequence shown here is derived from an EMBL/GenBank/DDBJ whole genome shotgun (WGS) entry which is preliminary data.</text>
</comment>
<dbReference type="Gene3D" id="3.30.450.20">
    <property type="entry name" value="PAS domain"/>
    <property type="match status" value="1"/>
</dbReference>
<keyword evidence="9" id="KW-0418">Kinase</keyword>
<evidence type="ECO:0000313" key="17">
    <source>
        <dbReference type="Proteomes" id="UP000295210"/>
    </source>
</evidence>
<dbReference type="Gene3D" id="1.10.287.130">
    <property type="match status" value="1"/>
</dbReference>
<dbReference type="InterPro" id="IPR036097">
    <property type="entry name" value="HisK_dim/P_sf"/>
</dbReference>
<evidence type="ECO:0000256" key="12">
    <source>
        <dbReference type="ARBA" id="ARBA00023012"/>
    </source>
</evidence>
<dbReference type="GO" id="GO:0005524">
    <property type="term" value="F:ATP binding"/>
    <property type="evidence" value="ECO:0007669"/>
    <property type="project" value="UniProtKB-KW"/>
</dbReference>